<evidence type="ECO:0008006" key="3">
    <source>
        <dbReference type="Google" id="ProtNLM"/>
    </source>
</evidence>
<dbReference type="InterPro" id="IPR013321">
    <property type="entry name" value="Arc_rbn_hlx_hlx"/>
</dbReference>
<dbReference type="Gene3D" id="1.10.1220.10">
    <property type="entry name" value="Met repressor-like"/>
    <property type="match status" value="1"/>
</dbReference>
<dbReference type="AlphaFoldDB" id="A0A1C3NUJ2"/>
<organism evidence="1 2">
    <name type="scientific">Candidatus Protofrankia californiensis</name>
    <dbReference type="NCBI Taxonomy" id="1839754"/>
    <lineage>
        <taxon>Bacteria</taxon>
        <taxon>Bacillati</taxon>
        <taxon>Actinomycetota</taxon>
        <taxon>Actinomycetes</taxon>
        <taxon>Frankiales</taxon>
        <taxon>Frankiaceae</taxon>
        <taxon>Protofrankia</taxon>
    </lineage>
</organism>
<reference evidence="2" key="1">
    <citation type="submission" date="2016-02" db="EMBL/GenBank/DDBJ databases">
        <authorList>
            <person name="Wibberg D."/>
        </authorList>
    </citation>
    <scope>NUCLEOTIDE SEQUENCE [LARGE SCALE GENOMIC DNA]</scope>
</reference>
<dbReference type="InterPro" id="IPR010985">
    <property type="entry name" value="Ribbon_hlx_hlx"/>
</dbReference>
<gene>
    <name evidence="1" type="ORF">FDG2_0849</name>
</gene>
<protein>
    <recommendedName>
        <fullName evidence="3">Ribbon-helix-helix protein CopG domain-containing protein</fullName>
    </recommendedName>
</protein>
<dbReference type="GO" id="GO:0006355">
    <property type="term" value="P:regulation of DNA-templated transcription"/>
    <property type="evidence" value="ECO:0007669"/>
    <property type="project" value="InterPro"/>
</dbReference>
<dbReference type="Proteomes" id="UP000199013">
    <property type="component" value="Unassembled WGS sequence"/>
</dbReference>
<name>A0A1C3NUJ2_9ACTN</name>
<dbReference type="EMBL" id="FLUV01000338">
    <property type="protein sequence ID" value="SBW18841.1"/>
    <property type="molecule type" value="Genomic_DNA"/>
</dbReference>
<evidence type="ECO:0000313" key="2">
    <source>
        <dbReference type="Proteomes" id="UP000199013"/>
    </source>
</evidence>
<sequence>MADILVRDVPDMVLAELDAAAARAGISRVEYLRRTLAAEAERASRDTRPPLAREDWTRLSELISDLADDDVMRGAWS</sequence>
<proteinExistence type="predicted"/>
<dbReference type="SUPFAM" id="SSF47598">
    <property type="entry name" value="Ribbon-helix-helix"/>
    <property type="match status" value="1"/>
</dbReference>
<evidence type="ECO:0000313" key="1">
    <source>
        <dbReference type="EMBL" id="SBW18841.1"/>
    </source>
</evidence>
<accession>A0A1C3NUJ2</accession>
<keyword evidence="2" id="KW-1185">Reference proteome</keyword>